<dbReference type="InterPro" id="IPR050477">
    <property type="entry name" value="GrpII_AminoAcid_Decarb"/>
</dbReference>
<keyword evidence="4" id="KW-0472">Membrane</keyword>
<dbReference type="PANTHER" id="PTHR42735:SF6">
    <property type="entry name" value="SPHINGOSINE-1-PHOSPHATE LYASE 1"/>
    <property type="match status" value="1"/>
</dbReference>
<feature type="transmembrane region" description="Helical" evidence="4">
    <location>
        <begin position="12"/>
        <end position="28"/>
    </location>
</feature>
<name>A0A821W9F7_9BILA</name>
<keyword evidence="2" id="KW-0663">Pyridoxal phosphate</keyword>
<comment type="caution">
    <text evidence="5">The sequence shown here is derived from an EMBL/GenBank/DDBJ whole genome shotgun (WGS) entry which is preliminary data.</text>
</comment>
<evidence type="ECO:0000256" key="2">
    <source>
        <dbReference type="ARBA" id="ARBA00022898"/>
    </source>
</evidence>
<dbReference type="PANTHER" id="PTHR42735">
    <property type="match status" value="1"/>
</dbReference>
<dbReference type="InterPro" id="IPR015424">
    <property type="entry name" value="PyrdxlP-dep_Trfase"/>
</dbReference>
<keyword evidence="3" id="KW-0456">Lyase</keyword>
<evidence type="ECO:0000256" key="4">
    <source>
        <dbReference type="SAM" id="Phobius"/>
    </source>
</evidence>
<dbReference type="SUPFAM" id="SSF53383">
    <property type="entry name" value="PLP-dependent transferases"/>
    <property type="match status" value="1"/>
</dbReference>
<keyword evidence="4" id="KW-0812">Transmembrane</keyword>
<dbReference type="Gene3D" id="3.90.1150.10">
    <property type="entry name" value="Aspartate Aminotransferase, domain 1"/>
    <property type="match status" value="1"/>
</dbReference>
<dbReference type="InterPro" id="IPR015422">
    <property type="entry name" value="PyrdxlP-dep_Trfase_small"/>
</dbReference>
<feature type="non-terminal residue" evidence="5">
    <location>
        <position position="1"/>
    </location>
</feature>
<dbReference type="Gene3D" id="3.40.640.10">
    <property type="entry name" value="Type I PLP-dependent aspartate aminotransferase-like (Major domain)"/>
    <property type="match status" value="1"/>
</dbReference>
<evidence type="ECO:0000256" key="1">
    <source>
        <dbReference type="ARBA" id="ARBA00001933"/>
    </source>
</evidence>
<gene>
    <name evidence="5" type="ORF">UJA718_LOCUS46482</name>
</gene>
<evidence type="ECO:0000313" key="5">
    <source>
        <dbReference type="EMBL" id="CAF4922232.1"/>
    </source>
</evidence>
<evidence type="ECO:0000256" key="3">
    <source>
        <dbReference type="ARBA" id="ARBA00023239"/>
    </source>
</evidence>
<accession>A0A821W9F7</accession>
<dbReference type="GO" id="GO:0030149">
    <property type="term" value="P:sphingolipid catabolic process"/>
    <property type="evidence" value="ECO:0007669"/>
    <property type="project" value="TreeGrafter"/>
</dbReference>
<dbReference type="Proteomes" id="UP000663873">
    <property type="component" value="Unassembled WGS sequence"/>
</dbReference>
<protein>
    <submittedName>
        <fullName evidence="5">Uncharacterized protein</fullName>
    </submittedName>
</protein>
<organism evidence="5 6">
    <name type="scientific">Rotaria socialis</name>
    <dbReference type="NCBI Taxonomy" id="392032"/>
    <lineage>
        <taxon>Eukaryota</taxon>
        <taxon>Metazoa</taxon>
        <taxon>Spiralia</taxon>
        <taxon>Gnathifera</taxon>
        <taxon>Rotifera</taxon>
        <taxon>Eurotatoria</taxon>
        <taxon>Bdelloidea</taxon>
        <taxon>Philodinida</taxon>
        <taxon>Philodinidae</taxon>
        <taxon>Rotaria</taxon>
    </lineage>
</organism>
<keyword evidence="4" id="KW-1133">Transmembrane helix</keyword>
<dbReference type="InterPro" id="IPR015421">
    <property type="entry name" value="PyrdxlP-dep_Trfase_major"/>
</dbReference>
<dbReference type="GO" id="GO:0016020">
    <property type="term" value="C:membrane"/>
    <property type="evidence" value="ECO:0007669"/>
    <property type="project" value="GOC"/>
</dbReference>
<evidence type="ECO:0000313" key="6">
    <source>
        <dbReference type="Proteomes" id="UP000663873"/>
    </source>
</evidence>
<dbReference type="AlphaFoldDB" id="A0A821W9F7"/>
<proteinExistence type="predicted"/>
<sequence length="48" mass="5203">IYASPSIAGSRSGFLIACCWATLMYYGVDGYVEETRKIIQATRALAQG</sequence>
<keyword evidence="6" id="KW-1185">Reference proteome</keyword>
<dbReference type="EMBL" id="CAJOBP010083304">
    <property type="protein sequence ID" value="CAF4922232.1"/>
    <property type="molecule type" value="Genomic_DNA"/>
</dbReference>
<reference evidence="5" key="1">
    <citation type="submission" date="2021-02" db="EMBL/GenBank/DDBJ databases">
        <authorList>
            <person name="Nowell W R."/>
        </authorList>
    </citation>
    <scope>NUCLEOTIDE SEQUENCE</scope>
</reference>
<dbReference type="GO" id="GO:0005783">
    <property type="term" value="C:endoplasmic reticulum"/>
    <property type="evidence" value="ECO:0007669"/>
    <property type="project" value="TreeGrafter"/>
</dbReference>
<dbReference type="GO" id="GO:0008117">
    <property type="term" value="F:sphinganine-1-phosphate aldolase activity"/>
    <property type="evidence" value="ECO:0007669"/>
    <property type="project" value="TreeGrafter"/>
</dbReference>
<comment type="cofactor">
    <cofactor evidence="1">
        <name>pyridoxal 5'-phosphate</name>
        <dbReference type="ChEBI" id="CHEBI:597326"/>
    </cofactor>
</comment>